<protein>
    <submittedName>
        <fullName evidence="1">Uncharacterized protein</fullName>
    </submittedName>
</protein>
<sequence length="62" mass="7200">MSELCPLEVGQLAGKVRVRAWEVREKEEKKKRRKGRSSKEIVVIFVEFIPGNLRSTKRLSLC</sequence>
<reference evidence="1 2" key="1">
    <citation type="submission" date="2020-09" db="EMBL/GenBank/DDBJ databases">
        <title>De no assembly of potato wild relative species, Solanum commersonii.</title>
        <authorList>
            <person name="Cho K."/>
        </authorList>
    </citation>
    <scope>NUCLEOTIDE SEQUENCE [LARGE SCALE GENOMIC DNA]</scope>
    <source>
        <strain evidence="1">LZ3.2</strain>
        <tissue evidence="1">Leaf</tissue>
    </source>
</reference>
<comment type="caution">
    <text evidence="1">The sequence shown here is derived from an EMBL/GenBank/DDBJ whole genome shotgun (WGS) entry which is preliminary data.</text>
</comment>
<accession>A0A9J5WIJ8</accession>
<evidence type="ECO:0000313" key="2">
    <source>
        <dbReference type="Proteomes" id="UP000824120"/>
    </source>
</evidence>
<organism evidence="1 2">
    <name type="scientific">Solanum commersonii</name>
    <name type="common">Commerson's wild potato</name>
    <name type="synonym">Commerson's nightshade</name>
    <dbReference type="NCBI Taxonomy" id="4109"/>
    <lineage>
        <taxon>Eukaryota</taxon>
        <taxon>Viridiplantae</taxon>
        <taxon>Streptophyta</taxon>
        <taxon>Embryophyta</taxon>
        <taxon>Tracheophyta</taxon>
        <taxon>Spermatophyta</taxon>
        <taxon>Magnoliopsida</taxon>
        <taxon>eudicotyledons</taxon>
        <taxon>Gunneridae</taxon>
        <taxon>Pentapetalae</taxon>
        <taxon>asterids</taxon>
        <taxon>lamiids</taxon>
        <taxon>Solanales</taxon>
        <taxon>Solanaceae</taxon>
        <taxon>Solanoideae</taxon>
        <taxon>Solaneae</taxon>
        <taxon>Solanum</taxon>
    </lineage>
</organism>
<name>A0A9J5WIJ8_SOLCO</name>
<proteinExistence type="predicted"/>
<dbReference type="Proteomes" id="UP000824120">
    <property type="component" value="Chromosome 11"/>
</dbReference>
<keyword evidence="2" id="KW-1185">Reference proteome</keyword>
<dbReference type="EMBL" id="JACXVP010000011">
    <property type="protein sequence ID" value="KAG5575036.1"/>
    <property type="molecule type" value="Genomic_DNA"/>
</dbReference>
<evidence type="ECO:0000313" key="1">
    <source>
        <dbReference type="EMBL" id="KAG5575036.1"/>
    </source>
</evidence>
<dbReference type="AlphaFoldDB" id="A0A9J5WIJ8"/>
<gene>
    <name evidence="1" type="ORF">H5410_055170</name>
</gene>